<dbReference type="AlphaFoldDB" id="M0I2R0"/>
<evidence type="ECO:0000313" key="3">
    <source>
        <dbReference type="Proteomes" id="UP000011508"/>
    </source>
</evidence>
<protein>
    <submittedName>
        <fullName evidence="2">Uncharacterized protein</fullName>
    </submittedName>
</protein>
<reference evidence="2 3" key="1">
    <citation type="journal article" date="2014" name="PLoS Genet.">
        <title>Phylogenetically driven sequencing of extremely halophilic archaea reveals strategies for static and dynamic osmo-response.</title>
        <authorList>
            <person name="Becker E.A."/>
            <person name="Seitzer P.M."/>
            <person name="Tritt A."/>
            <person name="Larsen D."/>
            <person name="Krusor M."/>
            <person name="Yao A.I."/>
            <person name="Wu D."/>
            <person name="Madern D."/>
            <person name="Eisen J.A."/>
            <person name="Darling A.E."/>
            <person name="Facciotti M.T."/>
        </authorList>
    </citation>
    <scope>NUCLEOTIDE SEQUENCE [LARGE SCALE GENOMIC DNA]</scope>
    <source>
        <strain evidence="2 3">ATCC BAA-897</strain>
    </source>
</reference>
<evidence type="ECO:0000256" key="1">
    <source>
        <dbReference type="SAM" id="MobiDB-lite"/>
    </source>
</evidence>
<feature type="compositionally biased region" description="Basic and acidic residues" evidence="1">
    <location>
        <begin position="17"/>
        <end position="27"/>
    </location>
</feature>
<evidence type="ECO:0000313" key="2">
    <source>
        <dbReference type="EMBL" id="ELZ90328.1"/>
    </source>
</evidence>
<proteinExistence type="predicted"/>
<dbReference type="EMBL" id="AOLM01000022">
    <property type="protein sequence ID" value="ELZ90328.1"/>
    <property type="molecule type" value="Genomic_DNA"/>
</dbReference>
<sequence>MNETNVTETADNAALRPEQRVPKRRTEGASTEANG</sequence>
<dbReference type="Proteomes" id="UP000011508">
    <property type="component" value="Unassembled WGS sequence"/>
</dbReference>
<gene>
    <name evidence="2" type="ORF">C441_13660</name>
</gene>
<feature type="region of interest" description="Disordered" evidence="1">
    <location>
        <begin position="1"/>
        <end position="35"/>
    </location>
</feature>
<name>M0I2R0_9EURY</name>
<accession>M0I2R0</accession>
<comment type="caution">
    <text evidence="2">The sequence shown here is derived from an EMBL/GenBank/DDBJ whole genome shotgun (WGS) entry which is preliminary data.</text>
</comment>
<keyword evidence="3" id="KW-1185">Reference proteome</keyword>
<feature type="compositionally biased region" description="Polar residues" evidence="1">
    <location>
        <begin position="1"/>
        <end position="10"/>
    </location>
</feature>
<organism evidence="2 3">
    <name type="scientific">Haloferax sulfurifontis ATCC BAA-897</name>
    <dbReference type="NCBI Taxonomy" id="662480"/>
    <lineage>
        <taxon>Archaea</taxon>
        <taxon>Methanobacteriati</taxon>
        <taxon>Methanobacteriota</taxon>
        <taxon>Stenosarchaea group</taxon>
        <taxon>Halobacteria</taxon>
        <taxon>Halobacteriales</taxon>
        <taxon>Haloferacaceae</taxon>
        <taxon>Haloferax</taxon>
    </lineage>
</organism>